<proteinExistence type="predicted"/>
<evidence type="ECO:0000313" key="1">
    <source>
        <dbReference type="EMBL" id="KFD56625.1"/>
    </source>
</evidence>
<dbReference type="Proteomes" id="UP000030758">
    <property type="component" value="Unassembled WGS sequence"/>
</dbReference>
<dbReference type="EMBL" id="KL363192">
    <property type="protein sequence ID" value="KFD56625.1"/>
    <property type="molecule type" value="Genomic_DNA"/>
</dbReference>
<organism evidence="2">
    <name type="scientific">Trichuris suis</name>
    <name type="common">pig whipworm</name>
    <dbReference type="NCBI Taxonomy" id="68888"/>
    <lineage>
        <taxon>Eukaryota</taxon>
        <taxon>Metazoa</taxon>
        <taxon>Ecdysozoa</taxon>
        <taxon>Nematoda</taxon>
        <taxon>Enoplea</taxon>
        <taxon>Dorylaimia</taxon>
        <taxon>Trichinellida</taxon>
        <taxon>Trichuridae</taxon>
        <taxon>Trichuris</taxon>
    </lineage>
</organism>
<dbReference type="Proteomes" id="UP000030764">
    <property type="component" value="Unassembled WGS sequence"/>
</dbReference>
<sequence>MTNRKKGSAGDGGFWPLDGALSLAGLRFAPPQGFLAGPAQKRREAQATLLDCRPVVEAGGRSGYRDCQWRLSVCPGRSHKVHGRS</sequence>
<keyword evidence="3" id="KW-1185">Reference proteome</keyword>
<protein>
    <submittedName>
        <fullName evidence="2">Uncharacterized protein</fullName>
    </submittedName>
</protein>
<evidence type="ECO:0000313" key="2">
    <source>
        <dbReference type="EMBL" id="KFD66799.1"/>
    </source>
</evidence>
<dbReference type="AlphaFoldDB" id="A0A085NBF3"/>
<accession>A0A085NBF3</accession>
<evidence type="ECO:0000313" key="3">
    <source>
        <dbReference type="Proteomes" id="UP000030764"/>
    </source>
</evidence>
<gene>
    <name evidence="1" type="ORF">M513_02301</name>
    <name evidence="2" type="ORF">M514_02301</name>
</gene>
<name>A0A085NBF3_9BILA</name>
<reference evidence="2 3" key="1">
    <citation type="journal article" date="2014" name="Nat. Genet.">
        <title>Genome and transcriptome of the porcine whipworm Trichuris suis.</title>
        <authorList>
            <person name="Jex A.R."/>
            <person name="Nejsum P."/>
            <person name="Schwarz E.M."/>
            <person name="Hu L."/>
            <person name="Young N.D."/>
            <person name="Hall R.S."/>
            <person name="Korhonen P.K."/>
            <person name="Liao S."/>
            <person name="Thamsborg S."/>
            <person name="Xia J."/>
            <person name="Xu P."/>
            <person name="Wang S."/>
            <person name="Scheerlinck J.P."/>
            <person name="Hofmann A."/>
            <person name="Sternberg P.W."/>
            <person name="Wang J."/>
            <person name="Gasser R.B."/>
        </authorList>
    </citation>
    <scope>NUCLEOTIDE SEQUENCE [LARGE SCALE GENOMIC DNA]</scope>
    <source>
        <strain evidence="2">DCEP-RM93F</strain>
        <strain evidence="1">DCEP-RM93M</strain>
    </source>
</reference>
<dbReference type="EMBL" id="KL367520">
    <property type="protein sequence ID" value="KFD66799.1"/>
    <property type="molecule type" value="Genomic_DNA"/>
</dbReference>